<sequence length="455" mass="49012">MSAPSTAQAALYPAATPGIFALMQLGSWHFGVDAALIQHARPYAQPDPLSTSTPLLSGSLTLDEQPLPAVNLEHWLAADTGDMTAAPTAGGYHVILEQAGIRLALRVDQLGGMRELPADTLASARPHAGIALLHSVTFDDGATLHLLDAAELNRQLQSVMEAAELQQQLLQRSASEEPRLLPPMGIFELEGQRYALPASLIHEVTPCPEMSTPFLWGGPLRGVAEWRGQHVYLLDPAGLGARQSRAAMLAVVGEQQGFLGLPIDAAITLRRFRQDQLSGADDGLLYAGLIVEDQASPIRLLDAAALLNLIPRTATTARQLNSDHAQQRSREAYLVCRAGIRLAIPIQLVQQVCLLPADFSLAAGPDESADGSITWRGQTLPLHALGTRPTRMLVICHDQRMLGLLVDAVETLLPALSATLPRAIRVAGQPFRVISTRDASYTLFEPEQLDFFSTH</sequence>
<evidence type="ECO:0000256" key="1">
    <source>
        <dbReference type="SAM" id="Coils"/>
    </source>
</evidence>
<dbReference type="InterPro" id="IPR002545">
    <property type="entry name" value="CheW-lke_dom"/>
</dbReference>
<keyword evidence="4" id="KW-1185">Reference proteome</keyword>
<evidence type="ECO:0000313" key="4">
    <source>
        <dbReference type="Proteomes" id="UP000478090"/>
    </source>
</evidence>
<name>A0ABW9VFS2_9BURK</name>
<feature type="coiled-coil region" evidence="1">
    <location>
        <begin position="146"/>
        <end position="173"/>
    </location>
</feature>
<accession>A0ABW9VFS2</accession>
<dbReference type="SMART" id="SM00260">
    <property type="entry name" value="CheW"/>
    <property type="match status" value="1"/>
</dbReference>
<dbReference type="RefSeq" id="WP_161037167.1">
    <property type="nucleotide sequence ID" value="NZ_WWCM01000001.1"/>
</dbReference>
<keyword evidence="1" id="KW-0175">Coiled coil</keyword>
<evidence type="ECO:0000313" key="3">
    <source>
        <dbReference type="EMBL" id="MYM37725.1"/>
    </source>
</evidence>
<gene>
    <name evidence="3" type="ORF">GTP27_00075</name>
</gene>
<protein>
    <recommendedName>
        <fullName evidence="2">CheW-like domain-containing protein</fullName>
    </recommendedName>
</protein>
<dbReference type="Pfam" id="PF01584">
    <property type="entry name" value="CheW"/>
    <property type="match status" value="2"/>
</dbReference>
<dbReference type="PROSITE" id="PS50851">
    <property type="entry name" value="CHEW"/>
    <property type="match status" value="1"/>
</dbReference>
<dbReference type="SUPFAM" id="SSF50341">
    <property type="entry name" value="CheW-like"/>
    <property type="match status" value="3"/>
</dbReference>
<dbReference type="Proteomes" id="UP000478090">
    <property type="component" value="Unassembled WGS sequence"/>
</dbReference>
<dbReference type="InterPro" id="IPR036061">
    <property type="entry name" value="CheW-like_dom_sf"/>
</dbReference>
<feature type="domain" description="CheW-like" evidence="2">
    <location>
        <begin position="17"/>
        <end position="158"/>
    </location>
</feature>
<proteinExistence type="predicted"/>
<evidence type="ECO:0000259" key="2">
    <source>
        <dbReference type="PROSITE" id="PS50851"/>
    </source>
</evidence>
<reference evidence="3 4" key="1">
    <citation type="submission" date="2019-12" db="EMBL/GenBank/DDBJ databases">
        <title>Novel species isolated from a subtropical stream in China.</title>
        <authorList>
            <person name="Lu H."/>
        </authorList>
    </citation>
    <scope>NUCLEOTIDE SEQUENCE [LARGE SCALE GENOMIC DNA]</scope>
    <source>
        <strain evidence="3 4">CY13W</strain>
    </source>
</reference>
<dbReference type="EMBL" id="WWCM01000001">
    <property type="protein sequence ID" value="MYM37725.1"/>
    <property type="molecule type" value="Genomic_DNA"/>
</dbReference>
<organism evidence="3 4">
    <name type="scientific">Duganella qianjiadongensis</name>
    <dbReference type="NCBI Taxonomy" id="2692176"/>
    <lineage>
        <taxon>Bacteria</taxon>
        <taxon>Pseudomonadati</taxon>
        <taxon>Pseudomonadota</taxon>
        <taxon>Betaproteobacteria</taxon>
        <taxon>Burkholderiales</taxon>
        <taxon>Oxalobacteraceae</taxon>
        <taxon>Telluria group</taxon>
        <taxon>Duganella</taxon>
    </lineage>
</organism>
<comment type="caution">
    <text evidence="3">The sequence shown here is derived from an EMBL/GenBank/DDBJ whole genome shotgun (WGS) entry which is preliminary data.</text>
</comment>